<keyword evidence="2" id="KW-1185">Reference proteome</keyword>
<gene>
    <name evidence="1" type="ORF">NHN17_07570</name>
</gene>
<dbReference type="Proteomes" id="UP001524460">
    <property type="component" value="Unassembled WGS sequence"/>
</dbReference>
<proteinExistence type="predicted"/>
<dbReference type="EMBL" id="JANEYT010000012">
    <property type="protein sequence ID" value="MCQ1057912.1"/>
    <property type="molecule type" value="Genomic_DNA"/>
</dbReference>
<name>A0ABT1N1B9_9GAMM</name>
<organism evidence="1 2">
    <name type="scientific">Photobacterium pectinilyticum</name>
    <dbReference type="NCBI Taxonomy" id="2906793"/>
    <lineage>
        <taxon>Bacteria</taxon>
        <taxon>Pseudomonadati</taxon>
        <taxon>Pseudomonadota</taxon>
        <taxon>Gammaproteobacteria</taxon>
        <taxon>Vibrionales</taxon>
        <taxon>Vibrionaceae</taxon>
        <taxon>Photobacterium</taxon>
    </lineage>
</organism>
<protein>
    <submittedName>
        <fullName evidence="1">Uncharacterized protein</fullName>
    </submittedName>
</protein>
<evidence type="ECO:0000313" key="2">
    <source>
        <dbReference type="Proteomes" id="UP001524460"/>
    </source>
</evidence>
<sequence>MIAEIKLQPSRRCWYIASSLDWRKVSLVDRELAPERKAPMTAWAGRSKEYRMSGKELGRPQDVVRIVRKDTYGKENTT</sequence>
<evidence type="ECO:0000313" key="1">
    <source>
        <dbReference type="EMBL" id="MCQ1057912.1"/>
    </source>
</evidence>
<reference evidence="1 2" key="1">
    <citation type="submission" date="2022-07" db="EMBL/GenBank/DDBJ databases">
        <title>Photobacterium pectinilyticum sp. nov., a marine bacterium isolated from surface seawater of Qingdao offshore.</title>
        <authorList>
            <person name="Wang X."/>
        </authorList>
    </citation>
    <scope>NUCLEOTIDE SEQUENCE [LARGE SCALE GENOMIC DNA]</scope>
    <source>
        <strain evidence="1 2">ZSDE20</strain>
    </source>
</reference>
<comment type="caution">
    <text evidence="1">The sequence shown here is derived from an EMBL/GenBank/DDBJ whole genome shotgun (WGS) entry which is preliminary data.</text>
</comment>
<dbReference type="RefSeq" id="WP_255041620.1">
    <property type="nucleotide sequence ID" value="NZ_JANEYT010000012.1"/>
</dbReference>
<accession>A0ABT1N1B9</accession>